<proteinExistence type="predicted"/>
<reference evidence="3 4" key="1">
    <citation type="submission" date="2017-11" db="EMBL/GenBank/DDBJ databases">
        <title>The genome of Rhizophagus clarus HR1 reveals common genetic basis of auxotrophy among arbuscular mycorrhizal fungi.</title>
        <authorList>
            <person name="Kobayashi Y."/>
        </authorList>
    </citation>
    <scope>NUCLEOTIDE SEQUENCE [LARGE SCALE GENOMIC DNA]</scope>
    <source>
        <strain evidence="3 4">HR1</strain>
    </source>
</reference>
<comment type="caution">
    <text evidence="3">The sequence shown here is derived from an EMBL/GenBank/DDBJ whole genome shotgun (WGS) entry which is preliminary data.</text>
</comment>
<evidence type="ECO:0000313" key="4">
    <source>
        <dbReference type="Proteomes" id="UP000247702"/>
    </source>
</evidence>
<feature type="region of interest" description="Disordered" evidence="1">
    <location>
        <begin position="148"/>
        <end position="181"/>
    </location>
</feature>
<protein>
    <submittedName>
        <fullName evidence="3">Uncharacterized protein</fullName>
    </submittedName>
</protein>
<keyword evidence="2" id="KW-0472">Membrane</keyword>
<keyword evidence="4" id="KW-1185">Reference proteome</keyword>
<gene>
    <name evidence="3" type="ORF">RclHR1_15220003</name>
</gene>
<dbReference type="AlphaFoldDB" id="A0A2Z6QIX4"/>
<feature type="compositionally biased region" description="Acidic residues" evidence="1">
    <location>
        <begin position="153"/>
        <end position="164"/>
    </location>
</feature>
<organism evidence="3 4">
    <name type="scientific">Rhizophagus clarus</name>
    <dbReference type="NCBI Taxonomy" id="94130"/>
    <lineage>
        <taxon>Eukaryota</taxon>
        <taxon>Fungi</taxon>
        <taxon>Fungi incertae sedis</taxon>
        <taxon>Mucoromycota</taxon>
        <taxon>Glomeromycotina</taxon>
        <taxon>Glomeromycetes</taxon>
        <taxon>Glomerales</taxon>
        <taxon>Glomeraceae</taxon>
        <taxon>Rhizophagus</taxon>
    </lineage>
</organism>
<accession>A0A2Z6QIX4</accession>
<feature type="compositionally biased region" description="Low complexity" evidence="1">
    <location>
        <begin position="7"/>
        <end position="17"/>
    </location>
</feature>
<evidence type="ECO:0000256" key="1">
    <source>
        <dbReference type="SAM" id="MobiDB-lite"/>
    </source>
</evidence>
<sequence length="181" mass="20814">MDSDQESSSSSSSSSSSLHQKMDSDQESSPSSSSSSSSSHPTSSIYNKSSYKEIKVSIILSFVISTFYLYLYIQKEVFIWVDSELKDVYEINNERTWAEQKENIITTLLPPLYKLMNKRYTVSNSDLLRMLHEYLVKILKDSGYHSEEWEKTDTEEEDDDDVITEESAAKEKSSLIHIYGR</sequence>
<evidence type="ECO:0000256" key="2">
    <source>
        <dbReference type="SAM" id="Phobius"/>
    </source>
</evidence>
<evidence type="ECO:0000313" key="3">
    <source>
        <dbReference type="EMBL" id="GBB88662.1"/>
    </source>
</evidence>
<dbReference type="EMBL" id="BEXD01000583">
    <property type="protein sequence ID" value="GBB88662.1"/>
    <property type="molecule type" value="Genomic_DNA"/>
</dbReference>
<feature type="compositionally biased region" description="Low complexity" evidence="1">
    <location>
        <begin position="28"/>
        <end position="44"/>
    </location>
</feature>
<keyword evidence="2" id="KW-1133">Transmembrane helix</keyword>
<feature type="transmembrane region" description="Helical" evidence="2">
    <location>
        <begin position="54"/>
        <end position="73"/>
    </location>
</feature>
<name>A0A2Z6QIX4_9GLOM</name>
<dbReference type="Proteomes" id="UP000247702">
    <property type="component" value="Unassembled WGS sequence"/>
</dbReference>
<feature type="region of interest" description="Disordered" evidence="1">
    <location>
        <begin position="1"/>
        <end position="45"/>
    </location>
</feature>
<keyword evidence="2" id="KW-0812">Transmembrane</keyword>